<dbReference type="STRING" id="1188319.OYT1_00238"/>
<comment type="subunit">
    <text evidence="4">Interacts with translational regulator CsrA and flagellin(s).</text>
</comment>
<organism evidence="5 6">
    <name type="scientific">Ferriphaselus amnicola</name>
    <dbReference type="NCBI Taxonomy" id="1188319"/>
    <lineage>
        <taxon>Bacteria</taxon>
        <taxon>Pseudomonadati</taxon>
        <taxon>Pseudomonadota</taxon>
        <taxon>Betaproteobacteria</taxon>
        <taxon>Nitrosomonadales</taxon>
        <taxon>Gallionellaceae</taxon>
        <taxon>Ferriphaselus</taxon>
    </lineage>
</organism>
<dbReference type="RefSeq" id="WP_062625489.1">
    <property type="nucleotide sequence ID" value="NZ_AP018738.1"/>
</dbReference>
<dbReference type="Gene3D" id="2.30.290.10">
    <property type="entry name" value="BH3618-like"/>
    <property type="match status" value="1"/>
</dbReference>
<accession>A0A2Z6G9H8</accession>
<dbReference type="HAMAP" id="MF_01185">
    <property type="entry name" value="FliW"/>
    <property type="match status" value="1"/>
</dbReference>
<evidence type="ECO:0000256" key="1">
    <source>
        <dbReference type="ARBA" id="ARBA00022490"/>
    </source>
</evidence>
<dbReference type="EMBL" id="AP018738">
    <property type="protein sequence ID" value="BBE50083.1"/>
    <property type="molecule type" value="Genomic_DNA"/>
</dbReference>
<dbReference type="InterPro" id="IPR024046">
    <property type="entry name" value="Flagellar_assmbl_FliW_dom_sf"/>
</dbReference>
<comment type="subcellular location">
    <subcellularLocation>
        <location evidence="4">Cytoplasm</location>
    </subcellularLocation>
</comment>
<dbReference type="GO" id="GO:0005737">
    <property type="term" value="C:cytoplasm"/>
    <property type="evidence" value="ECO:0007669"/>
    <property type="project" value="UniProtKB-SubCell"/>
</dbReference>
<dbReference type="Pfam" id="PF02623">
    <property type="entry name" value="FliW"/>
    <property type="match status" value="1"/>
</dbReference>
<evidence type="ECO:0000313" key="5">
    <source>
        <dbReference type="EMBL" id="BBE50083.1"/>
    </source>
</evidence>
<dbReference type="GO" id="GO:0006417">
    <property type="term" value="P:regulation of translation"/>
    <property type="evidence" value="ECO:0007669"/>
    <property type="project" value="UniProtKB-KW"/>
</dbReference>
<keyword evidence="1 4" id="KW-0963">Cytoplasm</keyword>
<sequence length="146" mass="16330">MKLTLPRFGSQEVSFSQDSIIEFPNGLPGFEDCKRFKLLHRDDGHEPRVFWLQSIDEPEVVFSITDPSQLKLAYNVTLSDDEASTLHVGENDDICLAVMLSHPLEESGEVAMDKIAALTRSPIAINITKRRAIQKSLVNPELTIHG</sequence>
<protein>
    <recommendedName>
        <fullName evidence="4">Flagellar assembly factor FliW</fullName>
    </recommendedName>
</protein>
<dbReference type="KEGG" id="fam:OYT1_ch0514"/>
<dbReference type="OrthoDB" id="9801235at2"/>
<comment type="similarity">
    <text evidence="4">Belongs to the FliW family.</text>
</comment>
<keyword evidence="2 4" id="KW-1005">Bacterial flagellum biogenesis</keyword>
<keyword evidence="5" id="KW-0282">Flagellum</keyword>
<evidence type="ECO:0000256" key="2">
    <source>
        <dbReference type="ARBA" id="ARBA00022795"/>
    </source>
</evidence>
<evidence type="ECO:0000313" key="6">
    <source>
        <dbReference type="Proteomes" id="UP000033070"/>
    </source>
</evidence>
<proteinExistence type="inferred from homology"/>
<dbReference type="Proteomes" id="UP000033070">
    <property type="component" value="Chromosome"/>
</dbReference>
<comment type="function">
    <text evidence="4">Acts as an anti-CsrA protein, binds CsrA and prevents it from repressing translation of its target genes, one of which is flagellin. Binds to flagellin and participates in the assembly of the flagellum.</text>
</comment>
<dbReference type="InterPro" id="IPR003775">
    <property type="entry name" value="Flagellar_assembly_factor_FliW"/>
</dbReference>
<dbReference type="GO" id="GO:0044780">
    <property type="term" value="P:bacterial-type flagellum assembly"/>
    <property type="evidence" value="ECO:0007669"/>
    <property type="project" value="UniProtKB-UniRule"/>
</dbReference>
<dbReference type="PANTHER" id="PTHR39190:SF1">
    <property type="entry name" value="FLAGELLAR ASSEMBLY FACTOR FLIW"/>
    <property type="match status" value="1"/>
</dbReference>
<reference evidence="5 6" key="1">
    <citation type="submission" date="2018-06" db="EMBL/GenBank/DDBJ databases">
        <title>OYT1 Genome Sequencing.</title>
        <authorList>
            <person name="Kato S."/>
            <person name="Itoh T."/>
            <person name="Ohkuma M."/>
        </authorList>
    </citation>
    <scope>NUCLEOTIDE SEQUENCE [LARGE SCALE GENOMIC DNA]</scope>
    <source>
        <strain evidence="5 6">OYT1</strain>
    </source>
</reference>
<keyword evidence="4" id="KW-0143">Chaperone</keyword>
<keyword evidence="3 4" id="KW-0810">Translation regulation</keyword>
<dbReference type="PANTHER" id="PTHR39190">
    <property type="entry name" value="FLAGELLAR ASSEMBLY FACTOR FLIW"/>
    <property type="match status" value="1"/>
</dbReference>
<dbReference type="AlphaFoldDB" id="A0A2Z6G9H8"/>
<gene>
    <name evidence="4" type="primary">fliW</name>
    <name evidence="5" type="ORF">OYT1_ch0514</name>
</gene>
<evidence type="ECO:0000256" key="4">
    <source>
        <dbReference type="HAMAP-Rule" id="MF_01185"/>
    </source>
</evidence>
<keyword evidence="5" id="KW-0966">Cell projection</keyword>
<evidence type="ECO:0000256" key="3">
    <source>
        <dbReference type="ARBA" id="ARBA00022845"/>
    </source>
</evidence>
<dbReference type="SUPFAM" id="SSF141457">
    <property type="entry name" value="BH3618-like"/>
    <property type="match status" value="1"/>
</dbReference>
<name>A0A2Z6G9H8_9PROT</name>
<keyword evidence="6" id="KW-1185">Reference proteome</keyword>
<keyword evidence="5" id="KW-0969">Cilium</keyword>